<organism evidence="2">
    <name type="scientific">Magnetospirillum gryphiswaldense</name>
    <dbReference type="NCBI Taxonomy" id="55518"/>
    <lineage>
        <taxon>Bacteria</taxon>
        <taxon>Pseudomonadati</taxon>
        <taxon>Pseudomonadota</taxon>
        <taxon>Alphaproteobacteria</taxon>
        <taxon>Rhodospirillales</taxon>
        <taxon>Rhodospirillaceae</taxon>
        <taxon>Magnetospirillum</taxon>
    </lineage>
</organism>
<gene>
    <name evidence="2" type="ORF">mgI463</name>
</gene>
<feature type="compositionally biased region" description="Basic and acidic residues" evidence="1">
    <location>
        <begin position="32"/>
        <end position="41"/>
    </location>
</feature>
<sequence length="86" mass="10273">MPSLKQARRRPQPALCDSSDNHIGRRRKPIRQRREERDPKHRGQAPAPGTPPCRPARCCRQQRQRPEGRQLRHRRQGRFRQLPRCP</sequence>
<feature type="region of interest" description="Disordered" evidence="1">
    <location>
        <begin position="1"/>
        <end position="86"/>
    </location>
</feature>
<name>Q3BKC9_9PROT</name>
<evidence type="ECO:0000256" key="1">
    <source>
        <dbReference type="SAM" id="MobiDB-lite"/>
    </source>
</evidence>
<dbReference type="EMBL" id="AM085146">
    <property type="protein sequence ID" value="CAJ30099.1"/>
    <property type="molecule type" value="Genomic_DNA"/>
</dbReference>
<reference evidence="2" key="1">
    <citation type="journal article" date="2005" name="J. Bacteriol.">
        <title>A hypervariable 130-kilobase genomic region of Magnetospirillum gryphiswaldense comprises a magnetosome island which undergoes frequent rearrangements during stationary growth.</title>
        <authorList>
            <person name="Ullrich S."/>
            <person name="Kube M."/>
            <person name="Schuebbe S."/>
            <person name="Reinhardt R."/>
            <person name="Schueler D."/>
        </authorList>
    </citation>
    <scope>NUCLEOTIDE SEQUENCE</scope>
    <source>
        <strain evidence="2">MSR-1</strain>
    </source>
</reference>
<dbReference type="AlphaFoldDB" id="Q3BKC9"/>
<accession>Q3BKC9</accession>
<feature type="compositionally biased region" description="Basic residues" evidence="1">
    <location>
        <begin position="1"/>
        <end position="11"/>
    </location>
</feature>
<protein>
    <submittedName>
        <fullName evidence="2">Uncharacterized protein</fullName>
    </submittedName>
</protein>
<proteinExistence type="predicted"/>
<evidence type="ECO:0000313" key="2">
    <source>
        <dbReference type="EMBL" id="CAJ30099.1"/>
    </source>
</evidence>